<reference evidence="2" key="1">
    <citation type="journal article" date="2019" name="Sci. Rep.">
        <title>Draft genome of Tanacetum cinerariifolium, the natural source of mosquito coil.</title>
        <authorList>
            <person name="Yamashiro T."/>
            <person name="Shiraishi A."/>
            <person name="Satake H."/>
            <person name="Nakayama K."/>
        </authorList>
    </citation>
    <scope>NUCLEOTIDE SEQUENCE</scope>
</reference>
<feature type="compositionally biased region" description="Polar residues" evidence="1">
    <location>
        <begin position="812"/>
        <end position="824"/>
    </location>
</feature>
<gene>
    <name evidence="2" type="ORF">Tci_008071</name>
</gene>
<comment type="caution">
    <text evidence="2">The sequence shown here is derived from an EMBL/GenBank/DDBJ whole genome shotgun (WGS) entry which is preliminary data.</text>
</comment>
<dbReference type="PANTHER" id="PTHR31672">
    <property type="entry name" value="BNACNNG10540D PROTEIN"/>
    <property type="match status" value="1"/>
</dbReference>
<dbReference type="EMBL" id="BKCJ010000769">
    <property type="protein sequence ID" value="GEU36093.1"/>
    <property type="molecule type" value="Genomic_DNA"/>
</dbReference>
<dbReference type="InterPro" id="IPR050796">
    <property type="entry name" value="SCF_F-box_component"/>
</dbReference>
<feature type="compositionally biased region" description="Basic residues" evidence="1">
    <location>
        <begin position="459"/>
        <end position="471"/>
    </location>
</feature>
<protein>
    <recommendedName>
        <fullName evidence="3">F-box domain-containing protein</fullName>
    </recommendedName>
</protein>
<feature type="region of interest" description="Disordered" evidence="1">
    <location>
        <begin position="800"/>
        <end position="824"/>
    </location>
</feature>
<feature type="compositionally biased region" description="Polar residues" evidence="1">
    <location>
        <begin position="616"/>
        <end position="625"/>
    </location>
</feature>
<sequence>MSSNFDDIQATCSDTCPPMLDRTDYDSWDTLGTTQEGGFLLGLERPHTYDDLNDNEKKRFDANVRATNIVLQGLPKDIYKLINHNIKAKAIWTMSKCFLLDLSSPKKTEHLNYTMADMNDPTNDAPTEQAPAIAQPTRMEDQIFLLSKWAPISKSNCVLDFWDTMCFDSFTGLYSCQLDEQWFNLHKDILRDALDITPTNDNNPFRDPPLSDTVIEYVNTLGYPCTFRNVSEMSVNALYQPWRAILSMINMCLTEFVQSMQTFLTDRNNLTMASHGKKKSSHPLIPSVRFTKLIIHHLKTKHNIHLRNGPPLHYSHEENVLNTFRFIRKNGREIFGIPILDALLTDATKRAPYYSDYLEHVIEYQRYLDEEHDKTEEEEEAITESPNATKVTKPKAAKQTKPSAPKAPKVTKPADDKTPKPTSSQPPKPTPTPTEPSKKDQGNKHKLVKEAFDTPSHSKQSKAGKVTKKCMPKSPLLLIDEFVDEGVTGKETAYDDKEANLQLTLELSLKEQEKQRPTRPMRRAPMPTEPSRHAESPSLDEEVPEINSGDQDEYQARPNPSEHDKGQAGSNPDDAAESQPQSSHVVHVGPNLKHMDLEATDASTQQNSKQIDEEFTTTSYPNVQENLKLPTKDQPQEEEPEKTNIKYEVQSMVTVPIHQNTSSIPPITTPVIDLAVSQPVSTTIQAPLPTSTTTGTIITTTTTLPPPPPHPQQSTTDSIVLQCIVDKIITDAVDWAMQARFSDLFAVDMKEILQQRMFDDKSYEAHEDYKNLFDALQKSLKCDYSNQLLSYLEVARQKKRKRRSAQQQGSKAPSSSKTMATTPQSMAWTTSDIRYESTVVFAGQESSPIDSIMNDDFIPDEQMEECHKMLADQIKWANLNFDQVRIDVSLPMLLDGPPGYVTIQIQFFNKDLEYLRYGNKGSMPALPISKMKAARYPILKFYIDRHDSPSRRKEVRTYMRILSVVSIKVYSRYGYDYLSKIVLQRADFQEHTIAEKDFKNLYPSMLSTAVKLWTQNLVTRQRVEDFQLVVFPVDNNERKIMRFNEMYKFSDGTLTYILEALDYRVKEFKVKRLNPCMNTRIWTQKDMIRSKEFIAAIESNNFDNNFKSDNISAMMSQTRSTRGQENFAQPYLVFTNEDLLTEILIRLPILRIHLFTTISKQWLQIFTSPYFTDRRRKIPILNPPAGIFANHLRSLFECDFMSLDPRLESRKLTIDNSFTLGFNEEAYHVNILQSCNGLLLCSGWGSPAFYYVYNPSTNLFKRISQPDNLHDVSILYATGVLRMTFDPTKSRDYKVAKLFACLHAELEIQLYSSKTGNWSLCRDRSCNGVLLCSGFAWPIFYYVNNPSINLFKRLPQPNYYLRDDSCFFSSGVFRLAFDPRKSSHYKAVQAGGEAELPHMLHLEWKFFESCGCLLLVCIDDIGSTEFTIYEMMKGSSVWPVRYLVNIVQLLNPLPEGWSIRTGVCSICLGEGEDDALW</sequence>
<proteinExistence type="predicted"/>
<evidence type="ECO:0000256" key="1">
    <source>
        <dbReference type="SAM" id="MobiDB-lite"/>
    </source>
</evidence>
<dbReference type="PANTHER" id="PTHR31672:SF13">
    <property type="entry name" value="F-BOX PROTEIN CPR30-LIKE"/>
    <property type="match status" value="1"/>
</dbReference>
<feature type="region of interest" description="Disordered" evidence="1">
    <location>
        <begin position="371"/>
        <end position="475"/>
    </location>
</feature>
<feature type="region of interest" description="Disordered" evidence="1">
    <location>
        <begin position="616"/>
        <end position="642"/>
    </location>
</feature>
<feature type="compositionally biased region" description="Basic and acidic residues" evidence="1">
    <location>
        <begin position="436"/>
        <end position="452"/>
    </location>
</feature>
<name>A0A6L2JGF0_TANCI</name>
<feature type="compositionally biased region" description="Pro residues" evidence="1">
    <location>
        <begin position="424"/>
        <end position="434"/>
    </location>
</feature>
<evidence type="ECO:0008006" key="3">
    <source>
        <dbReference type="Google" id="ProtNLM"/>
    </source>
</evidence>
<evidence type="ECO:0000313" key="2">
    <source>
        <dbReference type="EMBL" id="GEU36093.1"/>
    </source>
</evidence>
<organism evidence="2">
    <name type="scientific">Tanacetum cinerariifolium</name>
    <name type="common">Dalmatian daisy</name>
    <name type="synonym">Chrysanthemum cinerariifolium</name>
    <dbReference type="NCBI Taxonomy" id="118510"/>
    <lineage>
        <taxon>Eukaryota</taxon>
        <taxon>Viridiplantae</taxon>
        <taxon>Streptophyta</taxon>
        <taxon>Embryophyta</taxon>
        <taxon>Tracheophyta</taxon>
        <taxon>Spermatophyta</taxon>
        <taxon>Magnoliopsida</taxon>
        <taxon>eudicotyledons</taxon>
        <taxon>Gunneridae</taxon>
        <taxon>Pentapetalae</taxon>
        <taxon>asterids</taxon>
        <taxon>campanulids</taxon>
        <taxon>Asterales</taxon>
        <taxon>Asteraceae</taxon>
        <taxon>Asteroideae</taxon>
        <taxon>Anthemideae</taxon>
        <taxon>Anthemidinae</taxon>
        <taxon>Tanacetum</taxon>
    </lineage>
</organism>
<feature type="region of interest" description="Disordered" evidence="1">
    <location>
        <begin position="491"/>
        <end position="584"/>
    </location>
</feature>
<feature type="compositionally biased region" description="Basic and acidic residues" evidence="1">
    <location>
        <begin position="630"/>
        <end position="642"/>
    </location>
</feature>
<accession>A0A6L2JGF0</accession>